<accession>A0ACC4B2C7</accession>
<proteinExistence type="predicted"/>
<name>A0ACC4B2C7_POPAL</name>
<gene>
    <name evidence="1" type="ORF">D5086_026428</name>
</gene>
<evidence type="ECO:0000313" key="1">
    <source>
        <dbReference type="EMBL" id="KAL3572524.1"/>
    </source>
</evidence>
<comment type="caution">
    <text evidence="1">The sequence shown here is derived from an EMBL/GenBank/DDBJ whole genome shotgun (WGS) entry which is preliminary data.</text>
</comment>
<evidence type="ECO:0000313" key="2">
    <source>
        <dbReference type="Proteomes" id="UP000309997"/>
    </source>
</evidence>
<reference evidence="1 2" key="1">
    <citation type="journal article" date="2024" name="Plant Biotechnol. J.">
        <title>Genome and CRISPR/Cas9 system of a widespread forest tree (Populus alba) in the world.</title>
        <authorList>
            <person name="Liu Y.J."/>
            <person name="Jiang P.F."/>
            <person name="Han X.M."/>
            <person name="Li X.Y."/>
            <person name="Wang H.M."/>
            <person name="Wang Y.J."/>
            <person name="Wang X.X."/>
            <person name="Zeng Q.Y."/>
        </authorList>
    </citation>
    <scope>NUCLEOTIDE SEQUENCE [LARGE SCALE GENOMIC DNA]</scope>
    <source>
        <strain evidence="2">cv. PAL-ZL1</strain>
    </source>
</reference>
<organism evidence="1 2">
    <name type="scientific">Populus alba</name>
    <name type="common">White poplar</name>
    <dbReference type="NCBI Taxonomy" id="43335"/>
    <lineage>
        <taxon>Eukaryota</taxon>
        <taxon>Viridiplantae</taxon>
        <taxon>Streptophyta</taxon>
        <taxon>Embryophyta</taxon>
        <taxon>Tracheophyta</taxon>
        <taxon>Spermatophyta</taxon>
        <taxon>Magnoliopsida</taxon>
        <taxon>eudicotyledons</taxon>
        <taxon>Gunneridae</taxon>
        <taxon>Pentapetalae</taxon>
        <taxon>rosids</taxon>
        <taxon>fabids</taxon>
        <taxon>Malpighiales</taxon>
        <taxon>Salicaceae</taxon>
        <taxon>Saliceae</taxon>
        <taxon>Populus</taxon>
    </lineage>
</organism>
<dbReference type="EMBL" id="RCHU02000014">
    <property type="protein sequence ID" value="KAL3572524.1"/>
    <property type="molecule type" value="Genomic_DNA"/>
</dbReference>
<keyword evidence="2" id="KW-1185">Reference proteome</keyword>
<protein>
    <submittedName>
        <fullName evidence="1">Uncharacterized protein</fullName>
    </submittedName>
</protein>
<sequence length="1542" mass="169881">MLVKNLMEQKQLDFNQPLLSVRRFSSTASTKEAKIKRKTDDALSRIPPPVYKSELKSGPLRNPGTVPFVWERSPGRPKDESKPPNRALQRPPVAPKLPPGRILNDQQQASVKGSEGAKLADRSQTRNGHCSFQNETKEKISKEAIKDASSSGSESGEEAYADARDILSRSESFFLNCSISGVSGLDGPDLKPSEAFFADQHGQDFMMARFLPAAKAMASETPQCFTRKQPVVRELPRQIAKATSVERHPLNRYSPNNIPNYAQADAVEDSEDEDHDDDRPDDPSLKLCGLLPQLCSQNSLCFMNPVLGMRKQVQVPISSVCATKSGSSNAASRNFTAHEHQRNAMYEKRESIRIACKTENKRLDESSACKGWHGKVASPTDSQFPQPVHEEQRCTGIPDKCRNSGATDFIQCAKGGTIFRELLADESREWESVSAVSVAEKTLYIDSMHMVKPQNSNSSSSDARGLSECSKDDVEILVKNREIEETDDVDSSLLDSKHLSTVGEKKKLRPDSLESVDSCFLSLSDKSIDDVHMAVMDGSRQDKDSMQVSNTMTSPKVDKDVKIDLENRSDKKLGNLESSHVFIQDSNGEVAGNGRIDLESQKCTKLSNKESSIGCYTQLLLPPPLPKSPSESWLKRTLPIISSRNSSSRSPLGFAYTNTGNLEDEAPQESDGAGIYFARVPPLLVLMFCKIFAMSISFSPKLHEAVLANGLPLAAAIGPWKITSEKPSFCPNLDLGVTTSLGLQDKWVVNWNSNSDPALKIVVMTSRLLSDAHRYILRCLSTHKGVHQCTVFTSISELAQSAYPDSPLGPDAFHEYEILLLQDYEEIVKKNQKKASHPEVSNFQESLTFEDEGWSRLTSSEEDVSHSEATSSGKYFFGDSHTEYLGKKLVVSVHHFPMILCPFSPKVFVLPSEGSVSEAYLSAKHEDSLSPGLPPISTGVPPDGDDVPPGALLTAHFLYHLAAKMDLKTEIFSLGDLSKTVGKIMTDMSSLYDVGRRKRSAGLLLIDRTFDLLTPCCHGDSLVDCMFSSLPRRERTTSNSSMKGSKTQLKLVPSSLQRAPLDVQIPLGKILQEEKSDTNDSQLAERIEAFLGGWGACNSSPETVDLVNLCNKVHDGKSFLSEIQLLNGSFVSTETFRGTPYMEAILDRRTKDGALLVKKWLQETLRRQNITVNVKIRPGFATKSELQPMIRALAKSQSSLIRNKGIIQLGAAVLVALDELHSTRWNAFASAEKILSATAGDTSQSLGAQIGDLIHKSTMLGSDGDKKTEHLQGLLSFKDALLLMTVGYILAGENFPTSGSGGPFSWKEEHFLKEAIVDAILKNAPVVKLKFLDGLTEELEANLNRKKSEDTIEASSDLLEFDDDQWGKWGDEEEDDDKKDKKQAYSDMQLKLELLDRVDNLFKSLHKLSTVKRNLSLREGTFSSESNFTGDSDSNKSLIYKLLTRVLGKYDVPGLEYHSTTVGRLFKSGFGRFGLGQTKPSLADQNIIMVFVVGGINAAEVREVQEALSESGRPDVELILGGTTFLTPDDMLTLLMGDSSYM</sequence>
<dbReference type="Proteomes" id="UP000309997">
    <property type="component" value="Unassembled WGS sequence"/>
</dbReference>